<dbReference type="Proteomes" id="UP000019062">
    <property type="component" value="Unassembled WGS sequence"/>
</dbReference>
<comment type="caution">
    <text evidence="1">The sequence shown here is derived from an EMBL/GenBank/DDBJ whole genome shotgun (WGS) entry which is preliminary data.</text>
</comment>
<sequence length="168" mass="19163">MKTWMKLEDPNNKYGAKFTLGDRNIMLPPGAVISVTRGELFNIPRLIINGMLNQFIMKALTKNENLLYAELTGQIQGGIGQTITVWRDGNRMNEFRKSGSHNFARRFFSWVFYSGKVQSYFLTWGHIGHLSSTDEITTFVKKYGRHFDGGKLVKNANPPKTTIKTNKV</sequence>
<dbReference type="AlphaFoldDB" id="W4EL95"/>
<dbReference type="RefSeq" id="WP_038190238.1">
    <property type="nucleotide sequence ID" value="NZ_ASQA01000042.1"/>
</dbReference>
<dbReference type="eggNOG" id="ENOG5032WXK">
    <property type="taxonomic scope" value="Bacteria"/>
</dbReference>
<accession>W4EL95</accession>
<organism evidence="1 2">
    <name type="scientific">Viridibacillus arenosi FSL R5-213</name>
    <dbReference type="NCBI Taxonomy" id="1227360"/>
    <lineage>
        <taxon>Bacteria</taxon>
        <taxon>Bacillati</taxon>
        <taxon>Bacillota</taxon>
        <taxon>Bacilli</taxon>
        <taxon>Bacillales</taxon>
        <taxon>Caryophanaceae</taxon>
        <taxon>Viridibacillus</taxon>
    </lineage>
</organism>
<evidence type="ECO:0000313" key="1">
    <source>
        <dbReference type="EMBL" id="ETT80989.1"/>
    </source>
</evidence>
<dbReference type="EMBL" id="ASQA01000042">
    <property type="protein sequence ID" value="ETT80989.1"/>
    <property type="molecule type" value="Genomic_DNA"/>
</dbReference>
<reference evidence="1 2" key="1">
    <citation type="journal article" date="2014" name="BMC Genomics">
        <title>Genomic comparison of sporeforming bacilli isolated from milk.</title>
        <authorList>
            <person name="Moreno Switt A.I."/>
            <person name="Andrus A.D."/>
            <person name="Ranieri M.L."/>
            <person name="Orsi R.H."/>
            <person name="Ivy R."/>
            <person name="den Bakker H.C."/>
            <person name="Martin N.H."/>
            <person name="Wiedmann M."/>
            <person name="Boor K.J."/>
        </authorList>
    </citation>
    <scope>NUCLEOTIDE SEQUENCE [LARGE SCALE GENOMIC DNA]</scope>
    <source>
        <strain evidence="1 2">FSL R5-213</strain>
    </source>
</reference>
<proteinExistence type="predicted"/>
<gene>
    <name evidence="1" type="ORF">C176_19779</name>
</gene>
<name>W4EL95_9BACL</name>
<keyword evidence="2" id="KW-1185">Reference proteome</keyword>
<protein>
    <submittedName>
        <fullName evidence="1">Uncharacterized protein</fullName>
    </submittedName>
</protein>
<evidence type="ECO:0000313" key="2">
    <source>
        <dbReference type="Proteomes" id="UP000019062"/>
    </source>
</evidence>